<keyword evidence="2" id="KW-0288">FMN</keyword>
<feature type="domain" description="Flavodoxin-like" evidence="3">
    <location>
        <begin position="16"/>
        <end position="166"/>
    </location>
</feature>
<dbReference type="EMBL" id="JACJJC010000007">
    <property type="protein sequence ID" value="MBM6703979.1"/>
    <property type="molecule type" value="Genomic_DNA"/>
</dbReference>
<keyword evidence="1" id="KW-0285">Flavoprotein</keyword>
<dbReference type="Proteomes" id="UP000715095">
    <property type="component" value="Unassembled WGS sequence"/>
</dbReference>
<dbReference type="SUPFAM" id="SSF52218">
    <property type="entry name" value="Flavoproteins"/>
    <property type="match status" value="1"/>
</dbReference>
<dbReference type="InterPro" id="IPR008254">
    <property type="entry name" value="Flavodoxin/NO_synth"/>
</dbReference>
<dbReference type="Pfam" id="PF12641">
    <property type="entry name" value="Flavodoxin_3"/>
    <property type="match status" value="1"/>
</dbReference>
<keyword evidence="5" id="KW-1185">Reference proteome</keyword>
<evidence type="ECO:0000313" key="5">
    <source>
        <dbReference type="Proteomes" id="UP000715095"/>
    </source>
</evidence>
<accession>A0ABS2DRL1</accession>
<evidence type="ECO:0000259" key="3">
    <source>
        <dbReference type="Pfam" id="PF12641"/>
    </source>
</evidence>
<comment type="caution">
    <text evidence="4">The sequence shown here is derived from an EMBL/GenBank/DDBJ whole genome shotgun (WGS) entry which is preliminary data.</text>
</comment>
<dbReference type="RefSeq" id="WP_205102448.1">
    <property type="nucleotide sequence ID" value="NZ_JACJJC010000007.1"/>
</dbReference>
<organism evidence="4 5">
    <name type="scientific">Sutterella massiliensis</name>
    <dbReference type="NCBI Taxonomy" id="1816689"/>
    <lineage>
        <taxon>Bacteria</taxon>
        <taxon>Pseudomonadati</taxon>
        <taxon>Pseudomonadota</taxon>
        <taxon>Betaproteobacteria</taxon>
        <taxon>Burkholderiales</taxon>
        <taxon>Sutterellaceae</taxon>
        <taxon>Sutterella</taxon>
    </lineage>
</organism>
<reference evidence="4 5" key="1">
    <citation type="journal article" date="2021" name="Sci. Rep.">
        <title>The distribution of antibiotic resistance genes in chicken gut microbiota commensals.</title>
        <authorList>
            <person name="Juricova H."/>
            <person name="Matiasovicova J."/>
            <person name="Kubasova T."/>
            <person name="Cejkova D."/>
            <person name="Rychlik I."/>
        </authorList>
    </citation>
    <scope>NUCLEOTIDE SEQUENCE [LARGE SCALE GENOMIC DNA]</scope>
    <source>
        <strain evidence="4 5">An829</strain>
    </source>
</reference>
<evidence type="ECO:0000256" key="1">
    <source>
        <dbReference type="ARBA" id="ARBA00022630"/>
    </source>
</evidence>
<proteinExistence type="predicted"/>
<evidence type="ECO:0000313" key="4">
    <source>
        <dbReference type="EMBL" id="MBM6703979.1"/>
    </source>
</evidence>
<sequence length="183" mass="19608">MNVIETPEKSAATKPLVVVSSRTGNTRTVAYAVRDALPGAELVAAEAMPESLSQYDPVILGFWCDCGRAPADMKRAAAKLAGKRVACFATLGGEPDTPRAKDWMMRTSSDLIGDDRGNVLAGTFLCRGRIDPKLSQSMPVTPERAQRWSAAETHPNRMDLIAAAAYFAERFARSTSGSATETA</sequence>
<protein>
    <recommendedName>
        <fullName evidence="3">Flavodoxin-like domain-containing protein</fullName>
    </recommendedName>
</protein>
<dbReference type="Gene3D" id="3.40.50.360">
    <property type="match status" value="1"/>
</dbReference>
<evidence type="ECO:0000256" key="2">
    <source>
        <dbReference type="ARBA" id="ARBA00022643"/>
    </source>
</evidence>
<name>A0ABS2DRL1_9BURK</name>
<gene>
    <name evidence="4" type="ORF">H6A60_05705</name>
</gene>
<dbReference type="InterPro" id="IPR029039">
    <property type="entry name" value="Flavoprotein-like_sf"/>
</dbReference>